<dbReference type="Pfam" id="PF02073">
    <property type="entry name" value="Peptidase_M29"/>
    <property type="match status" value="1"/>
</dbReference>
<dbReference type="Proteomes" id="UP000198304">
    <property type="component" value="Unassembled WGS sequence"/>
</dbReference>
<comment type="cofactor">
    <cofactor evidence="2">
        <name>Mg(2+)</name>
        <dbReference type="ChEBI" id="CHEBI:18420"/>
    </cofactor>
</comment>
<organism evidence="10 11">
    <name type="scientific">Anaerovirgula multivorans</name>
    <dbReference type="NCBI Taxonomy" id="312168"/>
    <lineage>
        <taxon>Bacteria</taxon>
        <taxon>Bacillati</taxon>
        <taxon>Bacillota</taxon>
        <taxon>Clostridia</taxon>
        <taxon>Peptostreptococcales</taxon>
        <taxon>Natronincolaceae</taxon>
        <taxon>Anaerovirgula</taxon>
    </lineage>
</organism>
<keyword evidence="8" id="KW-0378">Hydrolase</keyword>
<dbReference type="EMBL" id="FZOJ01000004">
    <property type="protein sequence ID" value="SNS11961.1"/>
    <property type="molecule type" value="Genomic_DNA"/>
</dbReference>
<dbReference type="AlphaFoldDB" id="A0A239BX02"/>
<dbReference type="PANTHER" id="PTHR34448">
    <property type="entry name" value="AMINOPEPTIDASE"/>
    <property type="match status" value="1"/>
</dbReference>
<proteinExistence type="inferred from homology"/>
<comment type="cofactor">
    <cofactor evidence="1">
        <name>Co(2+)</name>
        <dbReference type="ChEBI" id="CHEBI:48828"/>
    </cofactor>
</comment>
<dbReference type="Gene3D" id="3.40.1830.10">
    <property type="entry name" value="Thermophilic metalloprotease (M29)"/>
    <property type="match status" value="1"/>
</dbReference>
<evidence type="ECO:0000256" key="1">
    <source>
        <dbReference type="ARBA" id="ARBA00001941"/>
    </source>
</evidence>
<evidence type="ECO:0000313" key="10">
    <source>
        <dbReference type="EMBL" id="SNS11961.1"/>
    </source>
</evidence>
<dbReference type="PRINTS" id="PR00919">
    <property type="entry name" value="THERMOPTASE"/>
</dbReference>
<keyword evidence="5 10" id="KW-0031">Aminopeptidase</keyword>
<comment type="cofactor">
    <cofactor evidence="3">
        <name>Zn(2+)</name>
        <dbReference type="ChEBI" id="CHEBI:29105"/>
    </cofactor>
</comment>
<dbReference type="OrthoDB" id="9803993at2"/>
<dbReference type="GO" id="GO:0008237">
    <property type="term" value="F:metallopeptidase activity"/>
    <property type="evidence" value="ECO:0007669"/>
    <property type="project" value="UniProtKB-KW"/>
</dbReference>
<evidence type="ECO:0000256" key="4">
    <source>
        <dbReference type="ARBA" id="ARBA00008236"/>
    </source>
</evidence>
<comment type="similarity">
    <text evidence="4">Belongs to the peptidase M29 family.</text>
</comment>
<evidence type="ECO:0000256" key="7">
    <source>
        <dbReference type="ARBA" id="ARBA00022723"/>
    </source>
</evidence>
<keyword evidence="7" id="KW-0479">Metal-binding</keyword>
<evidence type="ECO:0000256" key="9">
    <source>
        <dbReference type="ARBA" id="ARBA00023049"/>
    </source>
</evidence>
<evidence type="ECO:0000313" key="11">
    <source>
        <dbReference type="Proteomes" id="UP000198304"/>
    </source>
</evidence>
<dbReference type="GO" id="GO:0004177">
    <property type="term" value="F:aminopeptidase activity"/>
    <property type="evidence" value="ECO:0007669"/>
    <property type="project" value="UniProtKB-KW"/>
</dbReference>
<accession>A0A239BX02</accession>
<keyword evidence="6" id="KW-0645">Protease</keyword>
<dbReference type="InterPro" id="IPR000787">
    <property type="entry name" value="Peptidase_M29"/>
</dbReference>
<evidence type="ECO:0000256" key="3">
    <source>
        <dbReference type="ARBA" id="ARBA00001947"/>
    </source>
</evidence>
<reference evidence="10 11" key="1">
    <citation type="submission" date="2017-06" db="EMBL/GenBank/DDBJ databases">
        <authorList>
            <person name="Kim H.J."/>
            <person name="Triplett B.A."/>
        </authorList>
    </citation>
    <scope>NUCLEOTIDE SEQUENCE [LARGE SCALE GENOMIC DNA]</scope>
    <source>
        <strain evidence="10 11">SCA</strain>
    </source>
</reference>
<dbReference type="GO" id="GO:0006508">
    <property type="term" value="P:proteolysis"/>
    <property type="evidence" value="ECO:0007669"/>
    <property type="project" value="UniProtKB-KW"/>
</dbReference>
<keyword evidence="9" id="KW-0482">Metalloprotease</keyword>
<dbReference type="InterPro" id="IPR035097">
    <property type="entry name" value="M29_N-terminal"/>
</dbReference>
<dbReference type="GO" id="GO:0046872">
    <property type="term" value="F:metal ion binding"/>
    <property type="evidence" value="ECO:0007669"/>
    <property type="project" value="UniProtKB-KW"/>
</dbReference>
<evidence type="ECO:0000256" key="8">
    <source>
        <dbReference type="ARBA" id="ARBA00022801"/>
    </source>
</evidence>
<name>A0A239BX02_9FIRM</name>
<gene>
    <name evidence="10" type="ORF">SAMN05446037_1004165</name>
</gene>
<evidence type="ECO:0000256" key="2">
    <source>
        <dbReference type="ARBA" id="ARBA00001946"/>
    </source>
</evidence>
<dbReference type="RefSeq" id="WP_089281944.1">
    <property type="nucleotide sequence ID" value="NZ_FZOJ01000004.1"/>
</dbReference>
<evidence type="ECO:0000256" key="6">
    <source>
        <dbReference type="ARBA" id="ARBA00022670"/>
    </source>
</evidence>
<keyword evidence="11" id="KW-1185">Reference proteome</keyword>
<dbReference type="InterPro" id="IPR052170">
    <property type="entry name" value="M29_Exopeptidase"/>
</dbReference>
<dbReference type="PANTHER" id="PTHR34448:SF3">
    <property type="entry name" value="AMINOPEPTIDASE AMPS"/>
    <property type="match status" value="1"/>
</dbReference>
<dbReference type="SUPFAM" id="SSF144052">
    <property type="entry name" value="Thermophilic metalloprotease-like"/>
    <property type="match status" value="1"/>
</dbReference>
<evidence type="ECO:0000256" key="5">
    <source>
        <dbReference type="ARBA" id="ARBA00022438"/>
    </source>
</evidence>
<sequence>MENFEKKLENYAEVALKVGVNLQENQTLVINAPITSADFVRRLAKKAYELGAKNVHVEWADEEITLIKLLHAPEEGLKEFPLWRAKGFEEMAEKGEAFLSISASNPDLLKNADAERVALSNKTTATAMENFKKYVQNARVNWNIVSVPTKEWAAKVFPGLSEEASVEKLWENIFKVTRVDEENPVEAWNQHVQNLKNKLDYLNSKKFRKLHFKGPGTDLTMELPNGHIWVGGGLASERGIEFVPNMPTEEVFSMPLKDGINGVVASTKPLNYSGNLIENFTLTFKEGKIVDFTAENGYDTLKKLIETDEGAHYLGEVALVPHKSPVSDTNIIFYNTLFDENASSHFALGSAYPICIEGGTKMDKEQLAKNGVNTSLVHVDFMIGSAEMDVLGETSDGKIESIFKNGNWSNL</sequence>
<protein>
    <submittedName>
        <fullName evidence="10">Aminopeptidase</fullName>
    </submittedName>
</protein>